<name>A0A6L2PF00_COPFO</name>
<gene>
    <name evidence="1" type="ORF">Cfor_06934</name>
</gene>
<keyword evidence="2" id="KW-1185">Reference proteome</keyword>
<protein>
    <submittedName>
        <fullName evidence="1">Uncharacterized protein</fullName>
    </submittedName>
</protein>
<dbReference type="Proteomes" id="UP000502823">
    <property type="component" value="Unassembled WGS sequence"/>
</dbReference>
<evidence type="ECO:0000313" key="1">
    <source>
        <dbReference type="EMBL" id="GFG28978.1"/>
    </source>
</evidence>
<sequence>MLEQDPVLSSNWKNEDIADSCSLGSETSSIDNRNFEAPFLKKQKSLSMESLKSKAFTKLLKKISKRKPQLAEAT</sequence>
<dbReference type="AlphaFoldDB" id="A0A6L2PF00"/>
<organism evidence="1 2">
    <name type="scientific">Coptotermes formosanus</name>
    <name type="common">Formosan subterranean termite</name>
    <dbReference type="NCBI Taxonomy" id="36987"/>
    <lineage>
        <taxon>Eukaryota</taxon>
        <taxon>Metazoa</taxon>
        <taxon>Ecdysozoa</taxon>
        <taxon>Arthropoda</taxon>
        <taxon>Hexapoda</taxon>
        <taxon>Insecta</taxon>
        <taxon>Pterygota</taxon>
        <taxon>Neoptera</taxon>
        <taxon>Polyneoptera</taxon>
        <taxon>Dictyoptera</taxon>
        <taxon>Blattodea</taxon>
        <taxon>Blattoidea</taxon>
        <taxon>Termitoidae</taxon>
        <taxon>Rhinotermitidae</taxon>
        <taxon>Coptotermes</taxon>
    </lineage>
</organism>
<proteinExistence type="predicted"/>
<comment type="caution">
    <text evidence="1">The sequence shown here is derived from an EMBL/GenBank/DDBJ whole genome shotgun (WGS) entry which is preliminary data.</text>
</comment>
<evidence type="ECO:0000313" key="2">
    <source>
        <dbReference type="Proteomes" id="UP000502823"/>
    </source>
</evidence>
<dbReference type="EMBL" id="BLKM01003515">
    <property type="protein sequence ID" value="GFG28978.1"/>
    <property type="molecule type" value="Genomic_DNA"/>
</dbReference>
<reference evidence="2" key="1">
    <citation type="submission" date="2020-01" db="EMBL/GenBank/DDBJ databases">
        <title>Draft genome sequence of the Termite Coptotermes fromosanus.</title>
        <authorList>
            <person name="Itakura S."/>
            <person name="Yosikawa Y."/>
            <person name="Umezawa K."/>
        </authorList>
    </citation>
    <scope>NUCLEOTIDE SEQUENCE [LARGE SCALE GENOMIC DNA]</scope>
</reference>
<accession>A0A6L2PF00</accession>
<dbReference type="InParanoid" id="A0A6L2PF00"/>